<keyword evidence="2 9" id="KW-0813">Transport</keyword>
<evidence type="ECO:0000256" key="8">
    <source>
        <dbReference type="ARBA" id="ARBA00023303"/>
    </source>
</evidence>
<evidence type="ECO:0000256" key="3">
    <source>
        <dbReference type="ARBA" id="ARBA00022475"/>
    </source>
</evidence>
<dbReference type="PROSITE" id="PS51013">
    <property type="entry name" value="PANNEXIN"/>
    <property type="match status" value="1"/>
</dbReference>
<dbReference type="Pfam" id="PF00876">
    <property type="entry name" value="Innexin"/>
    <property type="match status" value="1"/>
</dbReference>
<evidence type="ECO:0000256" key="4">
    <source>
        <dbReference type="ARBA" id="ARBA00022692"/>
    </source>
</evidence>
<feature type="transmembrane region" description="Helical" evidence="9">
    <location>
        <begin position="291"/>
        <end position="311"/>
    </location>
</feature>
<dbReference type="GO" id="GO:0034220">
    <property type="term" value="P:monoatomic ion transmembrane transport"/>
    <property type="evidence" value="ECO:0007669"/>
    <property type="project" value="UniProtKB-KW"/>
</dbReference>
<evidence type="ECO:0000313" key="10">
    <source>
        <dbReference type="EMBL" id="AFC34077.1"/>
    </source>
</evidence>
<comment type="similarity">
    <text evidence="9">Belongs to the pannexin family.</text>
</comment>
<dbReference type="InterPro" id="IPR000990">
    <property type="entry name" value="Innexin"/>
</dbReference>
<dbReference type="GO" id="GO:0005886">
    <property type="term" value="C:plasma membrane"/>
    <property type="evidence" value="ECO:0007669"/>
    <property type="project" value="UniProtKB-SubCell"/>
</dbReference>
<evidence type="ECO:0000256" key="6">
    <source>
        <dbReference type="ARBA" id="ARBA00023065"/>
    </source>
</evidence>
<evidence type="ECO:0000256" key="7">
    <source>
        <dbReference type="ARBA" id="ARBA00023136"/>
    </source>
</evidence>
<reference evidence="10" key="1">
    <citation type="journal article" date="2012" name="Dev. Genes Evol.">
        <title>The medicinal leech genome encodes 21 innexin genes: different combinations are expressed by identified central neurons.</title>
        <authorList>
            <person name="Kandarian B."/>
            <person name="Sethi J."/>
            <person name="Wu A."/>
            <person name="Baker M."/>
            <person name="Yazdani N."/>
            <person name="Kym E."/>
            <person name="Sanchez A."/>
            <person name="Edsall L."/>
            <person name="Gaasterland T."/>
            <person name="Macagno E."/>
        </authorList>
    </citation>
    <scope>NUCLEOTIDE SEQUENCE</scope>
</reference>
<comment type="subcellular location">
    <subcellularLocation>
        <location evidence="1 9">Cell membrane</location>
        <topology evidence="1 9">Multi-pass membrane protein</topology>
    </subcellularLocation>
</comment>
<keyword evidence="3" id="KW-1003">Cell membrane</keyword>
<feature type="transmembrane region" description="Helical" evidence="9">
    <location>
        <begin position="103"/>
        <end position="122"/>
    </location>
</feature>
<accession>H9C4R6</accession>
<evidence type="ECO:0000256" key="5">
    <source>
        <dbReference type="ARBA" id="ARBA00022989"/>
    </source>
</evidence>
<dbReference type="PANTHER" id="PTHR11893:SF36">
    <property type="entry name" value="INNEXIN-5"/>
    <property type="match status" value="1"/>
</dbReference>
<keyword evidence="6 9" id="KW-0406">Ion transport</keyword>
<feature type="transmembrane region" description="Helical" evidence="9">
    <location>
        <begin position="207"/>
        <end position="226"/>
    </location>
</feature>
<protein>
    <recommendedName>
        <fullName evidence="9">Innexin</fullName>
    </recommendedName>
</protein>
<evidence type="ECO:0000256" key="9">
    <source>
        <dbReference type="RuleBase" id="RU010713"/>
    </source>
</evidence>
<name>H9C4R6_9ANNE</name>
<evidence type="ECO:0000256" key="1">
    <source>
        <dbReference type="ARBA" id="ARBA00004651"/>
    </source>
</evidence>
<keyword evidence="7 9" id="KW-0472">Membrane</keyword>
<sequence>MDRLFKSVLSIRELKFHVDDDYVDRLSRQYTVVLMVLFAFLVSTKQFVGSPINCWCPAEFKESHVDYTNAVCWVSNTYYLNMGTPIPNIQLDTALPPKQRISYYQWVPLILIVQGVLSFVPCQIWRFLNKRSGINLSTIMDAAHVSSEAAYLEIREKAVRYVVNQMDRYLMAQRDHRTGCCVRVKHFVAKLCCVVGGRLYGNYLITAYLFIKTLYIANAIGQLFLLDLLLVNDFHMYGAFIVERLLKGQDWTESEIFPRVTLCEYQLRHHSRLHSYIVQCALSINLFNEKIFFFVWFWFVFLAMASLVNFFQWLFKALYWPGQVQYVRKQIRAFDSTQQREHGVLAKFTECYLRRDGMFIVRLIGINMGEVAAGEVLCGLWNNYSPERRLISEKPGRKQYGSRQGAGRQMGVA</sequence>
<dbReference type="AlphaFoldDB" id="H9C4R6"/>
<proteinExistence type="evidence at transcript level"/>
<dbReference type="EMBL" id="JQ231022">
    <property type="protein sequence ID" value="AFC34077.1"/>
    <property type="molecule type" value="mRNA"/>
</dbReference>
<dbReference type="PANTHER" id="PTHR11893">
    <property type="entry name" value="INNEXIN"/>
    <property type="match status" value="1"/>
</dbReference>
<keyword evidence="8 9" id="KW-0407">Ion channel</keyword>
<comment type="function">
    <text evidence="9">Structural component of the gap junctions.</text>
</comment>
<dbReference type="PRINTS" id="PR01262">
    <property type="entry name" value="INNEXIN"/>
</dbReference>
<organism evidence="10">
    <name type="scientific">Hirudo verbana</name>
    <dbReference type="NCBI Taxonomy" id="311461"/>
    <lineage>
        <taxon>Eukaryota</taxon>
        <taxon>Metazoa</taxon>
        <taxon>Spiralia</taxon>
        <taxon>Lophotrochozoa</taxon>
        <taxon>Annelida</taxon>
        <taxon>Clitellata</taxon>
        <taxon>Hirudinea</taxon>
        <taxon>Hirudinida</taxon>
        <taxon>Hirudiniformes</taxon>
        <taxon>Hirudinidae</taxon>
        <taxon>Hirudo</taxon>
    </lineage>
</organism>
<evidence type="ECO:0000256" key="2">
    <source>
        <dbReference type="ARBA" id="ARBA00022448"/>
    </source>
</evidence>
<keyword evidence="5 9" id="KW-1133">Transmembrane helix</keyword>
<gene>
    <name evidence="9" type="primary">inx</name>
</gene>
<dbReference type="GO" id="GO:0005921">
    <property type="term" value="C:gap junction"/>
    <property type="evidence" value="ECO:0007669"/>
    <property type="project" value="UniProtKB-UniRule"/>
</dbReference>
<keyword evidence="4 9" id="KW-0812">Transmembrane</keyword>
<feature type="transmembrane region" description="Helical" evidence="9">
    <location>
        <begin position="30"/>
        <end position="48"/>
    </location>
</feature>